<evidence type="ECO:0000256" key="2">
    <source>
        <dbReference type="ARBA" id="ARBA00005613"/>
    </source>
</evidence>
<comment type="function">
    <text evidence="1">Ornithine decarboxylase (ODC) antizyme protein that negatively regulates ODC activity and intracellular polyamine biosynthesis in response to increased intracellular polyamine levels. Binds to ODC monomers, inhibiting the assembly of the functional ODC homodimer, and targets the monomers for ubiquitin-independent proteolytic destruction by the 26S proteasome.</text>
</comment>
<feature type="compositionally biased region" description="Polar residues" evidence="8">
    <location>
        <begin position="424"/>
        <end position="439"/>
    </location>
</feature>
<dbReference type="Pfam" id="PF02100">
    <property type="entry name" value="ODC_AZ"/>
    <property type="match status" value="1"/>
</dbReference>
<reference evidence="10 11" key="1">
    <citation type="submission" date="2024-07" db="EMBL/GenBank/DDBJ databases">
        <title>Section-level genome sequencing and comparative genomics of Aspergillus sections Usti and Cavernicolus.</title>
        <authorList>
            <consortium name="Lawrence Berkeley National Laboratory"/>
            <person name="Nybo J.L."/>
            <person name="Vesth T.C."/>
            <person name="Theobald S."/>
            <person name="Frisvad J.C."/>
            <person name="Larsen T.O."/>
            <person name="Kjaerboelling I."/>
            <person name="Rothschild-Mancinelli K."/>
            <person name="Lyhne E.K."/>
            <person name="Kogle M.E."/>
            <person name="Barry K."/>
            <person name="Clum A."/>
            <person name="Na H."/>
            <person name="Ledsgaard L."/>
            <person name="Lin J."/>
            <person name="Lipzen A."/>
            <person name="Kuo A."/>
            <person name="Riley R."/>
            <person name="Mondo S."/>
            <person name="Labutti K."/>
            <person name="Haridas S."/>
            <person name="Pangalinan J."/>
            <person name="Salamov A.A."/>
            <person name="Simmons B.A."/>
            <person name="Magnuson J.K."/>
            <person name="Chen J."/>
            <person name="Drula E."/>
            <person name="Henrissat B."/>
            <person name="Wiebenga A."/>
            <person name="Lubbers R.J."/>
            <person name="Gomes A.C."/>
            <person name="Makela M.R."/>
            <person name="Stajich J."/>
            <person name="Grigoriev I.V."/>
            <person name="Mortensen U.H."/>
            <person name="De Vries R.P."/>
            <person name="Baker S.E."/>
            <person name="Andersen M.R."/>
        </authorList>
    </citation>
    <scope>NUCLEOTIDE SEQUENCE [LARGE SCALE GENOMIC DNA]</scope>
    <source>
        <strain evidence="10 11">CBS 209.92</strain>
    </source>
</reference>
<dbReference type="InterPro" id="IPR039058">
    <property type="entry name" value="Yippee_fam"/>
</dbReference>
<feature type="domain" description="Yippee" evidence="9">
    <location>
        <begin position="311"/>
        <end position="421"/>
    </location>
</feature>
<dbReference type="EMBL" id="JBFTWV010000100">
    <property type="protein sequence ID" value="KAL2787258.1"/>
    <property type="molecule type" value="Genomic_DNA"/>
</dbReference>
<evidence type="ECO:0000256" key="6">
    <source>
        <dbReference type="ARBA" id="ARBA00022758"/>
    </source>
</evidence>
<evidence type="ECO:0000256" key="7">
    <source>
        <dbReference type="ARBA" id="ARBA00022833"/>
    </source>
</evidence>
<dbReference type="InterPro" id="IPR002993">
    <property type="entry name" value="ODC_AZ"/>
</dbReference>
<evidence type="ECO:0000256" key="4">
    <source>
        <dbReference type="ARBA" id="ARBA00011486"/>
    </source>
</evidence>
<evidence type="ECO:0000256" key="1">
    <source>
        <dbReference type="ARBA" id="ARBA00002307"/>
    </source>
</evidence>
<feature type="compositionally biased region" description="Polar residues" evidence="8">
    <location>
        <begin position="490"/>
        <end position="500"/>
    </location>
</feature>
<evidence type="ECO:0000259" key="9">
    <source>
        <dbReference type="PROSITE" id="PS51792"/>
    </source>
</evidence>
<dbReference type="InterPro" id="IPR016181">
    <property type="entry name" value="Acyl_CoA_acyltransferase"/>
</dbReference>
<evidence type="ECO:0000256" key="8">
    <source>
        <dbReference type="SAM" id="MobiDB-lite"/>
    </source>
</evidence>
<evidence type="ECO:0000256" key="5">
    <source>
        <dbReference type="ARBA" id="ARBA00022723"/>
    </source>
</evidence>
<comment type="similarity">
    <text evidence="2">Belongs to the yippee family.</text>
</comment>
<keyword evidence="11" id="KW-1185">Reference proteome</keyword>
<name>A0ABR4FWB8_9EURO</name>
<keyword evidence="6" id="KW-0688">Ribosomal frameshifting</keyword>
<dbReference type="SUPFAM" id="SSF55729">
    <property type="entry name" value="Acyl-CoA N-acyltransferases (Nat)"/>
    <property type="match status" value="1"/>
</dbReference>
<feature type="region of interest" description="Disordered" evidence="8">
    <location>
        <begin position="480"/>
        <end position="500"/>
    </location>
</feature>
<evidence type="ECO:0000313" key="10">
    <source>
        <dbReference type="EMBL" id="KAL2787258.1"/>
    </source>
</evidence>
<dbReference type="InterPro" id="IPR004910">
    <property type="entry name" value="Yippee/Mis18/Cereblon"/>
</dbReference>
<gene>
    <name evidence="10" type="ORF">BJX66DRAFT_327974</name>
</gene>
<comment type="subunit">
    <text evidence="4">Interacts with ODC and thereby sterically blocks ODC homodimerization.</text>
</comment>
<evidence type="ECO:0000256" key="3">
    <source>
        <dbReference type="ARBA" id="ARBA00008796"/>
    </source>
</evidence>
<dbReference type="InterPro" id="IPR038581">
    <property type="entry name" value="ODC_AZ_sf"/>
</dbReference>
<proteinExistence type="inferred from homology"/>
<accession>A0ABR4FWB8</accession>
<dbReference type="PROSITE" id="PS51792">
    <property type="entry name" value="YIPPEE"/>
    <property type="match status" value="1"/>
</dbReference>
<organism evidence="10 11">
    <name type="scientific">Aspergillus keveii</name>
    <dbReference type="NCBI Taxonomy" id="714993"/>
    <lineage>
        <taxon>Eukaryota</taxon>
        <taxon>Fungi</taxon>
        <taxon>Dikarya</taxon>
        <taxon>Ascomycota</taxon>
        <taxon>Pezizomycotina</taxon>
        <taxon>Eurotiomycetes</taxon>
        <taxon>Eurotiomycetidae</taxon>
        <taxon>Eurotiales</taxon>
        <taxon>Aspergillaceae</taxon>
        <taxon>Aspergillus</taxon>
        <taxon>Aspergillus subgen. Nidulantes</taxon>
    </lineage>
</organism>
<evidence type="ECO:0000313" key="11">
    <source>
        <dbReference type="Proteomes" id="UP001610563"/>
    </source>
</evidence>
<sequence length="500" mass="53886">MARFMNQNSSTSSNLRQFDKESQTTVLASCYSVDTSVSVVNGFHYCTTMGAGNGIPEVPSGSKTTYSSPPLEISLASATGSSYSAGNLLEQKGEATHTIPGECERLFCDKLSAIFRGERRLSRQESLGVDASQRWSNGTSFDNGPIQRWVEVMDYTNDTIYRGFVATSGGERTLFVFFEETSLGHGLKSGLIALFELASVPAFDCSQIVACVPRLQDGAEIELSRNLGWCGFGLTTLKPWDTKCCLCDNPISAKWLFLSSEPSMFPKFLLPPSIFHPKKQDAGESTTPGNLEAGLSKDGASRHSLLKGHASCIRCSNCAAHLCLTSQIISKGFTGRHGRAYLVSAQSPANALINPADSLPNTILQAPVSRNLVTGAHTVSDITCAFCGSVLGWKYISAEEDSQKYKVGKFILETRKVTTTAAWDSASNGTDTKRSSASSARLKGAAAPKTALDNVEFDSQDEDECEDLFSGIWSPGLAVRRRDRKLGRNHPSSSGFTSCS</sequence>
<keyword evidence="5" id="KW-0479">Metal-binding</keyword>
<dbReference type="PANTHER" id="PTHR13848">
    <property type="entry name" value="PROTEIN YIPPEE-LIKE CG15309-RELATED"/>
    <property type="match status" value="1"/>
</dbReference>
<dbReference type="Gene3D" id="3.40.630.60">
    <property type="match status" value="1"/>
</dbReference>
<dbReference type="Proteomes" id="UP001610563">
    <property type="component" value="Unassembled WGS sequence"/>
</dbReference>
<dbReference type="Pfam" id="PF03226">
    <property type="entry name" value="Yippee-Mis18"/>
    <property type="match status" value="1"/>
</dbReference>
<protein>
    <submittedName>
        <fullName evidence="10">Yippee-domain-containing protein</fullName>
    </submittedName>
</protein>
<comment type="caution">
    <text evidence="10">The sequence shown here is derived from an EMBL/GenBank/DDBJ whole genome shotgun (WGS) entry which is preliminary data.</text>
</comment>
<comment type="similarity">
    <text evidence="3">Belongs to the ODC antizyme family.</text>
</comment>
<keyword evidence="7" id="KW-0862">Zinc</keyword>
<dbReference type="InterPro" id="IPR034751">
    <property type="entry name" value="Yippee"/>
</dbReference>
<feature type="region of interest" description="Disordered" evidence="8">
    <location>
        <begin position="424"/>
        <end position="445"/>
    </location>
</feature>